<name>A0A2P5ELJ3_TREOI</name>
<dbReference type="AlphaFoldDB" id="A0A2P5ELJ3"/>
<reference evidence="4" key="1">
    <citation type="submission" date="2016-06" db="EMBL/GenBank/DDBJ databases">
        <title>Parallel loss of symbiosis genes in relatives of nitrogen-fixing non-legume Parasponia.</title>
        <authorList>
            <person name="Van Velzen R."/>
            <person name="Holmer R."/>
            <person name="Bu F."/>
            <person name="Rutten L."/>
            <person name="Van Zeijl A."/>
            <person name="Liu W."/>
            <person name="Santuari L."/>
            <person name="Cao Q."/>
            <person name="Sharma T."/>
            <person name="Shen D."/>
            <person name="Roswanjaya Y."/>
            <person name="Wardhani T."/>
            <person name="Kalhor M.S."/>
            <person name="Jansen J."/>
            <person name="Van den Hoogen J."/>
            <person name="Gungor B."/>
            <person name="Hartog M."/>
            <person name="Hontelez J."/>
            <person name="Verver J."/>
            <person name="Yang W.-C."/>
            <person name="Schijlen E."/>
            <person name="Repin R."/>
            <person name="Schilthuizen M."/>
            <person name="Schranz E."/>
            <person name="Heidstra R."/>
            <person name="Miyata K."/>
            <person name="Fedorova E."/>
            <person name="Kohlen W."/>
            <person name="Bisseling T."/>
            <person name="Smit S."/>
            <person name="Geurts R."/>
        </authorList>
    </citation>
    <scope>NUCLEOTIDE SEQUENCE [LARGE SCALE GENOMIC DNA]</scope>
    <source>
        <strain evidence="4">cv. RG33-2</strain>
    </source>
</reference>
<protein>
    <submittedName>
        <fullName evidence="3">Heat shock protein Hsp90 family</fullName>
    </submittedName>
</protein>
<feature type="compositionally biased region" description="Polar residues" evidence="1">
    <location>
        <begin position="73"/>
        <end position="82"/>
    </location>
</feature>
<feature type="compositionally biased region" description="Basic and acidic residues" evidence="1">
    <location>
        <begin position="83"/>
        <end position="93"/>
    </location>
</feature>
<gene>
    <name evidence="3" type="ORF">TorRG33x02_178310</name>
</gene>
<comment type="caution">
    <text evidence="3">The sequence shown here is derived from an EMBL/GenBank/DDBJ whole genome shotgun (WGS) entry which is preliminary data.</text>
</comment>
<sequence length="135" mass="15342">MITGDICHILSFLFSYLLLLPPSDFSSALKTSSRAATEPGHLRPFKHLPRTVITAQFRRHLVDLPRVEDKISTIPNGLSTDSDATKREAEWNSKRSPRNNAEKFEFQAEVSRLIDIIIHSLADYVEVISKHNDDK</sequence>
<dbReference type="STRING" id="63057.A0A2P5ELJ3"/>
<keyword evidence="2" id="KW-0732">Signal</keyword>
<feature type="signal peptide" evidence="2">
    <location>
        <begin position="1"/>
        <end position="28"/>
    </location>
</feature>
<evidence type="ECO:0000313" key="3">
    <source>
        <dbReference type="EMBL" id="PON86379.1"/>
    </source>
</evidence>
<feature type="chain" id="PRO_5015193628" evidence="2">
    <location>
        <begin position="29"/>
        <end position="135"/>
    </location>
</feature>
<keyword evidence="4" id="KW-1185">Reference proteome</keyword>
<keyword evidence="3" id="KW-0346">Stress response</keyword>
<dbReference type="EMBL" id="JXTC01000133">
    <property type="protein sequence ID" value="PON86379.1"/>
    <property type="molecule type" value="Genomic_DNA"/>
</dbReference>
<feature type="region of interest" description="Disordered" evidence="1">
    <location>
        <begin position="72"/>
        <end position="98"/>
    </location>
</feature>
<evidence type="ECO:0000256" key="2">
    <source>
        <dbReference type="SAM" id="SignalP"/>
    </source>
</evidence>
<organism evidence="3 4">
    <name type="scientific">Trema orientale</name>
    <name type="common">Charcoal tree</name>
    <name type="synonym">Celtis orientalis</name>
    <dbReference type="NCBI Taxonomy" id="63057"/>
    <lineage>
        <taxon>Eukaryota</taxon>
        <taxon>Viridiplantae</taxon>
        <taxon>Streptophyta</taxon>
        <taxon>Embryophyta</taxon>
        <taxon>Tracheophyta</taxon>
        <taxon>Spermatophyta</taxon>
        <taxon>Magnoliopsida</taxon>
        <taxon>eudicotyledons</taxon>
        <taxon>Gunneridae</taxon>
        <taxon>Pentapetalae</taxon>
        <taxon>rosids</taxon>
        <taxon>fabids</taxon>
        <taxon>Rosales</taxon>
        <taxon>Cannabaceae</taxon>
        <taxon>Trema</taxon>
    </lineage>
</organism>
<evidence type="ECO:0000313" key="4">
    <source>
        <dbReference type="Proteomes" id="UP000237000"/>
    </source>
</evidence>
<dbReference type="InParanoid" id="A0A2P5ELJ3"/>
<proteinExistence type="predicted"/>
<accession>A0A2P5ELJ3</accession>
<dbReference type="OrthoDB" id="1732011at2759"/>
<dbReference type="Proteomes" id="UP000237000">
    <property type="component" value="Unassembled WGS sequence"/>
</dbReference>
<evidence type="ECO:0000256" key="1">
    <source>
        <dbReference type="SAM" id="MobiDB-lite"/>
    </source>
</evidence>